<protein>
    <recommendedName>
        <fullName evidence="6">RDD domain-containing protein</fullName>
    </recommendedName>
</protein>
<evidence type="ECO:0000313" key="7">
    <source>
        <dbReference type="EMBL" id="OEY86530.1"/>
    </source>
</evidence>
<comment type="subcellular location">
    <subcellularLocation>
        <location evidence="1">Membrane</location>
        <topology evidence="1">Multi-pass membrane protein</topology>
    </subcellularLocation>
</comment>
<proteinExistence type="predicted"/>
<comment type="caution">
    <text evidence="7">The sequence shown here is derived from an EMBL/GenBank/DDBJ whole genome shotgun (WGS) entry which is preliminary data.</text>
</comment>
<feature type="domain" description="RDD" evidence="6">
    <location>
        <begin position="9"/>
        <end position="151"/>
    </location>
</feature>
<dbReference type="InterPro" id="IPR010432">
    <property type="entry name" value="RDD"/>
</dbReference>
<evidence type="ECO:0000256" key="3">
    <source>
        <dbReference type="ARBA" id="ARBA00022989"/>
    </source>
</evidence>
<dbReference type="Proteomes" id="UP000175679">
    <property type="component" value="Unassembled WGS sequence"/>
</dbReference>
<keyword evidence="4 5" id="KW-0472">Membrane</keyword>
<organism evidence="7 8">
    <name type="scientific">Wolbachia pipientis</name>
    <dbReference type="NCBI Taxonomy" id="955"/>
    <lineage>
        <taxon>Bacteria</taxon>
        <taxon>Pseudomonadati</taxon>
        <taxon>Pseudomonadota</taxon>
        <taxon>Alphaproteobacteria</taxon>
        <taxon>Rickettsiales</taxon>
        <taxon>Anaplasmataceae</taxon>
        <taxon>Wolbachieae</taxon>
        <taxon>Wolbachia</taxon>
    </lineage>
</organism>
<dbReference type="AlphaFoldDB" id="A0A1E7QJ88"/>
<feature type="transmembrane region" description="Helical" evidence="5">
    <location>
        <begin position="114"/>
        <end position="136"/>
    </location>
</feature>
<evidence type="ECO:0000256" key="5">
    <source>
        <dbReference type="SAM" id="Phobius"/>
    </source>
</evidence>
<feature type="transmembrane region" description="Helical" evidence="5">
    <location>
        <begin position="35"/>
        <end position="54"/>
    </location>
</feature>
<keyword evidence="3 5" id="KW-1133">Transmembrane helix</keyword>
<sequence>MILIHVNLVAILLVLILVLLIPGLSVEHLPGYLHLLGNLLSIFTQCSYFTYFLSSDTQATPGQRLLNICTVKVDKQKIDLCLAFDRTISQFFFPALIYIPMTFFKERNMLIDNMLLIAIYIILGLLILLNLLWYLIACFSEKKQTFHDILFNTVVVVTKGSS</sequence>
<evidence type="ECO:0000256" key="2">
    <source>
        <dbReference type="ARBA" id="ARBA00022692"/>
    </source>
</evidence>
<evidence type="ECO:0000313" key="8">
    <source>
        <dbReference type="Proteomes" id="UP000175679"/>
    </source>
</evidence>
<evidence type="ECO:0000259" key="6">
    <source>
        <dbReference type="Pfam" id="PF06271"/>
    </source>
</evidence>
<evidence type="ECO:0000256" key="1">
    <source>
        <dbReference type="ARBA" id="ARBA00004141"/>
    </source>
</evidence>
<name>A0A1E7QJ88_WOLPI</name>
<keyword evidence="2 5" id="KW-0812">Transmembrane</keyword>
<keyword evidence="8" id="KW-1185">Reference proteome</keyword>
<reference evidence="7 8" key="1">
    <citation type="submission" date="2016-09" db="EMBL/GenBank/DDBJ databases">
        <title>Genomic evidence for plant-parasitic nematodes as the earliest Wolbachia hosts.</title>
        <authorList>
            <person name="Brown A.M."/>
            <person name="Wasala S.K."/>
            <person name="Howe D.K."/>
            <person name="Peetz A.B."/>
            <person name="Zasada I.A."/>
            <person name="Denver D.R."/>
        </authorList>
    </citation>
    <scope>NUCLEOTIDE SEQUENCE [LARGE SCALE GENOMIC DNA]</scope>
    <source>
        <strain evidence="8">wPpe</strain>
    </source>
</reference>
<dbReference type="EMBL" id="MJMG01000009">
    <property type="protein sequence ID" value="OEY86530.1"/>
    <property type="molecule type" value="Genomic_DNA"/>
</dbReference>
<evidence type="ECO:0000256" key="4">
    <source>
        <dbReference type="ARBA" id="ARBA00023136"/>
    </source>
</evidence>
<gene>
    <name evidence="7" type="ORF">BIY23_03685</name>
</gene>
<accession>A0A1E7QJ88</accession>
<dbReference type="Pfam" id="PF06271">
    <property type="entry name" value="RDD"/>
    <property type="match status" value="1"/>
</dbReference>
<dbReference type="GO" id="GO:0016020">
    <property type="term" value="C:membrane"/>
    <property type="evidence" value="ECO:0007669"/>
    <property type="project" value="UniProtKB-SubCell"/>
</dbReference>